<reference evidence="2 3" key="1">
    <citation type="journal article" date="2018" name="Sci. Rep.">
        <title>Raphidocelis subcapitata (=Pseudokirchneriella subcapitata) provides an insight into genome evolution and environmental adaptations in the Sphaeropleales.</title>
        <authorList>
            <person name="Suzuki S."/>
            <person name="Yamaguchi H."/>
            <person name="Nakajima N."/>
            <person name="Kawachi M."/>
        </authorList>
    </citation>
    <scope>NUCLEOTIDE SEQUENCE [LARGE SCALE GENOMIC DNA]</scope>
    <source>
        <strain evidence="2 3">NIES-35</strain>
    </source>
</reference>
<dbReference type="InParanoid" id="A0A2V0PP01"/>
<gene>
    <name evidence="2" type="ORF">Rsub_12433</name>
</gene>
<dbReference type="PROSITE" id="PS51257">
    <property type="entry name" value="PROKAR_LIPOPROTEIN"/>
    <property type="match status" value="1"/>
</dbReference>
<dbReference type="AlphaFoldDB" id="A0A2V0PP01"/>
<sequence length="419" mass="45502">MAAARRRAHAGPMLAAVVICACAMAATVEASLNTRIYWDSFPVPGRPVPGEKIKWTLWLENLANTTLDSVLVSVWANSTDPVPCGGAGADYSVTLKNVKPRQVKAITAKLKAPDAEGAARVRAAFDSDCDKEPIQYYVDYSVGANETWNVAPVNYDLNGRTDITSFDMPVIGQPFELAADFKNLGQKPSPDGLKVGVWYKPLKAWECGLAPNVTFTLPKIGPGKTYTAKVQLVGPEPRFPRYGSAVQFEVDPYCEYPEFPRTEGVQYTFFDTSYAPMPWIWGAQKKKYGDLAFKLAPASPKAGATAKAKLTVTNIGNTPGVVGQVKVWLIKNEYSWPSITVPGDRCNYTGEIASASFNDTIVEVGKTKKITVPDVPIPSVPGSYYLVAEFDTACVNPYSLASPDELLYEHPPSAVVTVK</sequence>
<feature type="chain" id="PRO_5015944550" description="CARDB domain-containing protein" evidence="1">
    <location>
        <begin position="31"/>
        <end position="419"/>
    </location>
</feature>
<name>A0A2V0PP01_9CHLO</name>
<keyword evidence="1" id="KW-0732">Signal</keyword>
<evidence type="ECO:0000313" key="3">
    <source>
        <dbReference type="Proteomes" id="UP000247498"/>
    </source>
</evidence>
<dbReference type="OrthoDB" id="561551at2759"/>
<evidence type="ECO:0008006" key="4">
    <source>
        <dbReference type="Google" id="ProtNLM"/>
    </source>
</evidence>
<accession>A0A2V0PP01</accession>
<comment type="caution">
    <text evidence="2">The sequence shown here is derived from an EMBL/GenBank/DDBJ whole genome shotgun (WGS) entry which is preliminary data.</text>
</comment>
<evidence type="ECO:0000256" key="1">
    <source>
        <dbReference type="SAM" id="SignalP"/>
    </source>
</evidence>
<proteinExistence type="predicted"/>
<organism evidence="2 3">
    <name type="scientific">Raphidocelis subcapitata</name>
    <dbReference type="NCBI Taxonomy" id="307507"/>
    <lineage>
        <taxon>Eukaryota</taxon>
        <taxon>Viridiplantae</taxon>
        <taxon>Chlorophyta</taxon>
        <taxon>core chlorophytes</taxon>
        <taxon>Chlorophyceae</taxon>
        <taxon>CS clade</taxon>
        <taxon>Sphaeropleales</taxon>
        <taxon>Selenastraceae</taxon>
        <taxon>Raphidocelis</taxon>
    </lineage>
</organism>
<feature type="signal peptide" evidence="1">
    <location>
        <begin position="1"/>
        <end position="30"/>
    </location>
</feature>
<dbReference type="Proteomes" id="UP000247498">
    <property type="component" value="Unassembled WGS sequence"/>
</dbReference>
<keyword evidence="3" id="KW-1185">Reference proteome</keyword>
<evidence type="ECO:0000313" key="2">
    <source>
        <dbReference type="EMBL" id="GBF99720.1"/>
    </source>
</evidence>
<protein>
    <recommendedName>
        <fullName evidence="4">CARDB domain-containing protein</fullName>
    </recommendedName>
</protein>
<dbReference type="EMBL" id="BDRX01000170">
    <property type="protein sequence ID" value="GBF99720.1"/>
    <property type="molecule type" value="Genomic_DNA"/>
</dbReference>